<reference evidence="2" key="1">
    <citation type="journal article" date="2014" name="Proc. Natl. Acad. Sci. U.S.A.">
        <title>Extensive sampling of basidiomycete genomes demonstrates inadequacy of the white-rot/brown-rot paradigm for wood decay fungi.</title>
        <authorList>
            <person name="Riley R."/>
            <person name="Salamov A.A."/>
            <person name="Brown D.W."/>
            <person name="Nagy L.G."/>
            <person name="Floudas D."/>
            <person name="Held B.W."/>
            <person name="Levasseur A."/>
            <person name="Lombard V."/>
            <person name="Morin E."/>
            <person name="Otillar R."/>
            <person name="Lindquist E.A."/>
            <person name="Sun H."/>
            <person name="LaButti K.M."/>
            <person name="Schmutz J."/>
            <person name="Jabbour D."/>
            <person name="Luo H."/>
            <person name="Baker S.E."/>
            <person name="Pisabarro A.G."/>
            <person name="Walton J.D."/>
            <person name="Blanchette R.A."/>
            <person name="Henrissat B."/>
            <person name="Martin F."/>
            <person name="Cullen D."/>
            <person name="Hibbett D.S."/>
            <person name="Grigoriev I.V."/>
        </authorList>
    </citation>
    <scope>NUCLEOTIDE SEQUENCE [LARGE SCALE GENOMIC DNA]</scope>
    <source>
        <strain evidence="2">FD-172 SS1</strain>
    </source>
</reference>
<dbReference type="HOGENOM" id="CLU_1245173_0_0_1"/>
<accession>A0A067M4U8</accession>
<name>A0A067M4U8_BOTB1</name>
<evidence type="ECO:0000313" key="2">
    <source>
        <dbReference type="Proteomes" id="UP000027195"/>
    </source>
</evidence>
<dbReference type="EMBL" id="KL198075">
    <property type="protein sequence ID" value="KDQ09735.1"/>
    <property type="molecule type" value="Genomic_DNA"/>
</dbReference>
<organism evidence="1 2">
    <name type="scientific">Botryobasidium botryosum (strain FD-172 SS1)</name>
    <dbReference type="NCBI Taxonomy" id="930990"/>
    <lineage>
        <taxon>Eukaryota</taxon>
        <taxon>Fungi</taxon>
        <taxon>Dikarya</taxon>
        <taxon>Basidiomycota</taxon>
        <taxon>Agaricomycotina</taxon>
        <taxon>Agaricomycetes</taxon>
        <taxon>Cantharellales</taxon>
        <taxon>Botryobasidiaceae</taxon>
        <taxon>Botryobasidium</taxon>
    </lineage>
</organism>
<proteinExistence type="predicted"/>
<dbReference type="AlphaFoldDB" id="A0A067M4U8"/>
<sequence length="222" mass="24669">MHTPSHLPIIVVTHVYKLIRTPTSALSGLLAHPCSRLLAWPLNSRTLTRRSHAQARSHAFSRYHSHVHSHIHSHALSTTHSRSHTLTRAHSYASFSPTLALTCTHRVLALSPICSNVHSSLARFYIHSPVLPATTPLARVCLLISPVPLPITHAVLFSRCPRCTKHSRTRIDTSLTAVHTWTYSKIAFPLSQEPLDQESAEVPQAPVPTSLPNAFPRYNTQL</sequence>
<gene>
    <name evidence="1" type="ORF">BOTBODRAFT_178799</name>
</gene>
<dbReference type="Proteomes" id="UP000027195">
    <property type="component" value="Unassembled WGS sequence"/>
</dbReference>
<keyword evidence="2" id="KW-1185">Reference proteome</keyword>
<protein>
    <submittedName>
        <fullName evidence="1">Uncharacterized protein</fullName>
    </submittedName>
</protein>
<evidence type="ECO:0000313" key="1">
    <source>
        <dbReference type="EMBL" id="KDQ09735.1"/>
    </source>
</evidence>
<dbReference type="InParanoid" id="A0A067M4U8"/>